<keyword evidence="3" id="KW-1185">Reference proteome</keyword>
<evidence type="ECO:0000313" key="2">
    <source>
        <dbReference type="EMBL" id="KAJ3082539.1"/>
    </source>
</evidence>
<protein>
    <submittedName>
        <fullName evidence="2">Uncharacterized protein</fullName>
    </submittedName>
</protein>
<gene>
    <name evidence="2" type="ORF">HK100_009654</name>
</gene>
<accession>A0AAD5X5X9</accession>
<organism evidence="2 3">
    <name type="scientific">Physocladia obscura</name>
    <dbReference type="NCBI Taxonomy" id="109957"/>
    <lineage>
        <taxon>Eukaryota</taxon>
        <taxon>Fungi</taxon>
        <taxon>Fungi incertae sedis</taxon>
        <taxon>Chytridiomycota</taxon>
        <taxon>Chytridiomycota incertae sedis</taxon>
        <taxon>Chytridiomycetes</taxon>
        <taxon>Chytridiales</taxon>
        <taxon>Chytriomycetaceae</taxon>
        <taxon>Physocladia</taxon>
    </lineage>
</organism>
<dbReference type="AlphaFoldDB" id="A0AAD5X5X9"/>
<feature type="compositionally biased region" description="Low complexity" evidence="1">
    <location>
        <begin position="42"/>
        <end position="52"/>
    </location>
</feature>
<dbReference type="EMBL" id="JADGJH010005018">
    <property type="protein sequence ID" value="KAJ3082539.1"/>
    <property type="molecule type" value="Genomic_DNA"/>
</dbReference>
<evidence type="ECO:0000256" key="1">
    <source>
        <dbReference type="SAM" id="MobiDB-lite"/>
    </source>
</evidence>
<proteinExistence type="predicted"/>
<name>A0AAD5X5X9_9FUNG</name>
<reference evidence="2" key="1">
    <citation type="submission" date="2020-05" db="EMBL/GenBank/DDBJ databases">
        <title>Phylogenomic resolution of chytrid fungi.</title>
        <authorList>
            <person name="Stajich J.E."/>
            <person name="Amses K."/>
            <person name="Simmons R."/>
            <person name="Seto K."/>
            <person name="Myers J."/>
            <person name="Bonds A."/>
            <person name="Quandt C.A."/>
            <person name="Barry K."/>
            <person name="Liu P."/>
            <person name="Grigoriev I."/>
            <person name="Longcore J.E."/>
            <person name="James T.Y."/>
        </authorList>
    </citation>
    <scope>NUCLEOTIDE SEQUENCE</scope>
    <source>
        <strain evidence="2">JEL0513</strain>
    </source>
</reference>
<dbReference type="Proteomes" id="UP001211907">
    <property type="component" value="Unassembled WGS sequence"/>
</dbReference>
<comment type="caution">
    <text evidence="2">The sequence shown here is derived from an EMBL/GenBank/DDBJ whole genome shotgun (WGS) entry which is preliminary data.</text>
</comment>
<feature type="compositionally biased region" description="Polar residues" evidence="1">
    <location>
        <begin position="7"/>
        <end position="35"/>
    </location>
</feature>
<evidence type="ECO:0000313" key="3">
    <source>
        <dbReference type="Proteomes" id="UP001211907"/>
    </source>
</evidence>
<feature type="region of interest" description="Disordered" evidence="1">
    <location>
        <begin position="1"/>
        <end position="55"/>
    </location>
</feature>
<sequence>MSFFKRANSTPTPSTAAGQPASTDKQATPTISTTADVIDLPTTSSNSSSSSTIAAADDSLNSPLDLIGGDGGIRLSLSRIGSTPVPKLELRLPETAESFFDDFSF</sequence>